<sequence>MTEDEFWGLIDGIRETGTTDAEEVADRAAEVLAGRSREEITGVQAVIDGLLARSRTTPLRAAAHLIGGGRSDDGFDHFRGWLITQGRVVFATVVDDPDKLAALPAVQRARADGAPLECEDALAIASTAHLAAFGTDLPLGSLPAVPRPRPDTEGDFDDPAELRRHCPRLAALYLT</sequence>
<dbReference type="Pfam" id="PF14024">
    <property type="entry name" value="DUF4240"/>
    <property type="match status" value="1"/>
</dbReference>
<name>A0ABS7G3K6_9ACTN</name>
<organism evidence="2 3">
    <name type="scientific">Actinomadura parmotrematis</name>
    <dbReference type="NCBI Taxonomy" id="2864039"/>
    <lineage>
        <taxon>Bacteria</taxon>
        <taxon>Bacillati</taxon>
        <taxon>Actinomycetota</taxon>
        <taxon>Actinomycetes</taxon>
        <taxon>Streptosporangiales</taxon>
        <taxon>Thermomonosporaceae</taxon>
        <taxon>Actinomadura</taxon>
    </lineage>
</organism>
<accession>A0ABS7G3K6</accession>
<dbReference type="Proteomes" id="UP000774570">
    <property type="component" value="Unassembled WGS sequence"/>
</dbReference>
<keyword evidence="3" id="KW-1185">Reference proteome</keyword>
<evidence type="ECO:0000313" key="2">
    <source>
        <dbReference type="EMBL" id="MBW8486940.1"/>
    </source>
</evidence>
<comment type="caution">
    <text evidence="2">The sequence shown here is derived from an EMBL/GenBank/DDBJ whole genome shotgun (WGS) entry which is preliminary data.</text>
</comment>
<feature type="domain" description="DUF4240" evidence="1">
    <location>
        <begin position="1"/>
        <end position="128"/>
    </location>
</feature>
<evidence type="ECO:0000259" key="1">
    <source>
        <dbReference type="Pfam" id="PF14024"/>
    </source>
</evidence>
<protein>
    <submittedName>
        <fullName evidence="2">DUF4240 domain-containing protein</fullName>
    </submittedName>
</protein>
<reference evidence="2 3" key="1">
    <citation type="submission" date="2021-07" db="EMBL/GenBank/DDBJ databases">
        <title>Actinomadura sp. PM05-2 isolated from lichen.</title>
        <authorList>
            <person name="Somphong A."/>
            <person name="Phongsopitanun W."/>
            <person name="Tanasupawat S."/>
            <person name="Peongsungnone V."/>
        </authorList>
    </citation>
    <scope>NUCLEOTIDE SEQUENCE [LARGE SCALE GENOMIC DNA]</scope>
    <source>
        <strain evidence="2 3">PM05-2</strain>
    </source>
</reference>
<dbReference type="EMBL" id="JAIBOA010000028">
    <property type="protein sequence ID" value="MBW8486940.1"/>
    <property type="molecule type" value="Genomic_DNA"/>
</dbReference>
<gene>
    <name evidence="2" type="ORF">K1Y72_31540</name>
</gene>
<dbReference type="RefSeq" id="WP_220170176.1">
    <property type="nucleotide sequence ID" value="NZ_JAIBOA010000028.1"/>
</dbReference>
<proteinExistence type="predicted"/>
<dbReference type="InterPro" id="IPR025334">
    <property type="entry name" value="DUF4240"/>
</dbReference>
<evidence type="ECO:0000313" key="3">
    <source>
        <dbReference type="Proteomes" id="UP000774570"/>
    </source>
</evidence>